<dbReference type="Proteomes" id="UP000323560">
    <property type="component" value="Chromosome"/>
</dbReference>
<dbReference type="AlphaFoldDB" id="A0AAP9EU30"/>
<proteinExistence type="predicted"/>
<organism evidence="1 2">
    <name type="scientific">Gluconobacter thailandicus</name>
    <dbReference type="NCBI Taxonomy" id="257438"/>
    <lineage>
        <taxon>Bacteria</taxon>
        <taxon>Pseudomonadati</taxon>
        <taxon>Pseudomonadota</taxon>
        <taxon>Alphaproteobacteria</taxon>
        <taxon>Acetobacterales</taxon>
        <taxon>Acetobacteraceae</taxon>
        <taxon>Gluconobacter</taxon>
    </lineage>
</organism>
<evidence type="ECO:0000313" key="2">
    <source>
        <dbReference type="Proteomes" id="UP000323560"/>
    </source>
</evidence>
<dbReference type="InterPro" id="IPR037891">
    <property type="entry name" value="Cdil-like_sf"/>
</dbReference>
<protein>
    <submittedName>
        <fullName evidence="1">Uncharacterized protein</fullName>
    </submittedName>
</protein>
<sequence>MVAPGTNGIVRYAHLIRSRKYVAVISMDRRGGSFFSVTGWSTFIDRKEATPEWMGENLKKALQTSRDLSMEWGKYPLPQDKIDAEHKKSGPLYMEFWGHVQETYGFKDWRDAQTKSALVFAKWKCEQTDQVHLAASKGHGTSHSAWYSNENAGKVFHASINASDQEFGEIGIYALNVCQPNYL</sequence>
<dbReference type="InterPro" id="IPR009888">
    <property type="entry name" value="CdiI_Proteobact"/>
</dbReference>
<gene>
    <name evidence="1" type="ORF">FXF46_11185</name>
</gene>
<evidence type="ECO:0000313" key="1">
    <source>
        <dbReference type="EMBL" id="QEH96802.1"/>
    </source>
</evidence>
<dbReference type="KEGG" id="gti:FXF46_11185"/>
<dbReference type="Gene3D" id="3.40.1590.10">
    <property type="entry name" value="NMB0488-like"/>
    <property type="match status" value="1"/>
</dbReference>
<reference evidence="1 2" key="1">
    <citation type="submission" date="2019-08" db="EMBL/GenBank/DDBJ databases">
        <title>Gluconobacter frateurii HD924 genome.</title>
        <authorList>
            <person name="Liu Y."/>
            <person name="Zhang P."/>
        </authorList>
    </citation>
    <scope>NUCLEOTIDE SEQUENCE [LARGE SCALE GENOMIC DNA]</scope>
    <source>
        <strain evidence="1 2">HD924</strain>
    </source>
</reference>
<name>A0AAP9EU30_GLUTH</name>
<accession>A0AAP9EU30</accession>
<dbReference type="CDD" id="cd13445">
    <property type="entry name" value="CDI_inhibitor_EC869_like"/>
    <property type="match status" value="1"/>
</dbReference>
<dbReference type="EMBL" id="CP043043">
    <property type="protein sequence ID" value="QEH96802.1"/>
    <property type="molecule type" value="Genomic_DNA"/>
</dbReference>
<dbReference type="RefSeq" id="WP_148620571.1">
    <property type="nucleotide sequence ID" value="NZ_CP043043.1"/>
</dbReference>